<dbReference type="InterPro" id="IPR020556">
    <property type="entry name" value="Amidase_CS"/>
</dbReference>
<reference evidence="2 3" key="1">
    <citation type="journal article" date="2023" name="Virus Evol.">
        <title>Computational host range prediction-The good, the bad, and the ugly.</title>
        <authorList>
            <person name="Howell A.A."/>
            <person name="Versoza C.J."/>
            <person name="Pfeifer S.P."/>
        </authorList>
    </citation>
    <scope>NUCLEOTIDE SEQUENCE [LARGE SCALE GENOMIC DNA]</scope>
    <source>
        <strain evidence="2 3">1610/1b</strain>
    </source>
</reference>
<dbReference type="PANTHER" id="PTHR11895">
    <property type="entry name" value="TRANSAMIDASE"/>
    <property type="match status" value="1"/>
</dbReference>
<name>A0ABZ2U720_9ACTN</name>
<dbReference type="PANTHER" id="PTHR11895:SF176">
    <property type="entry name" value="AMIDASE AMID-RELATED"/>
    <property type="match status" value="1"/>
</dbReference>
<dbReference type="PROSITE" id="PS00571">
    <property type="entry name" value="AMIDASES"/>
    <property type="match status" value="1"/>
</dbReference>
<dbReference type="Pfam" id="PF01425">
    <property type="entry name" value="Amidase"/>
    <property type="match status" value="1"/>
</dbReference>
<dbReference type="EMBL" id="CP136137">
    <property type="protein sequence ID" value="WYY09353.1"/>
    <property type="molecule type" value="Genomic_DNA"/>
</dbReference>
<evidence type="ECO:0000313" key="2">
    <source>
        <dbReference type="EMBL" id="WYY09353.1"/>
    </source>
</evidence>
<dbReference type="InterPro" id="IPR036928">
    <property type="entry name" value="AS_sf"/>
</dbReference>
<sequence length="471" mass="49554">MNPLDLDIITASKQIDDRDLSPVDLVEACLDRVDRVKETNAFITVNADEARAVARACTDLIAAGYRIGPLHGIPIALKDNVGVAGQLTTAGSAVLADHRPTYDATVVRKLRAAGAIIIGKTNMHEFAWGGTSANPHYGSVKSPWDLSRMPGGSSGGSGVAVATGAGMAAVGTDTGGSVRLPSSLNGITGLRPTIGRVSNYGVIPLAWTMDTVGPMARSAQDCAILLDAFAGHDPNDPGSSTAPTEHYSAAVRHPSVAGLRIGLIDDYSLTHVQPSVGAAVEQALRTLLEQGAVQTAVQVPDIEGNISAQLTIEAAEPSTYHQRTLREQPQNYGDDVRLLLQTGELLPAVHYLQAQRYRAMLRTQMLAALERVDVIVCPTLPFTATPLGETTVEIDAGVPEDMLAAIMQFTGLPSLTGLPAMSVPCGFDDAGLPIGLQLIGRPFAEASLLRVAAAFQNATDFHRRQPPFPAV</sequence>
<dbReference type="Proteomes" id="UP001479933">
    <property type="component" value="Chromosome"/>
</dbReference>
<gene>
    <name evidence="2" type="ORF">RVF87_09945</name>
</gene>
<keyword evidence="3" id="KW-1185">Reference proteome</keyword>
<dbReference type="Gene3D" id="3.90.1300.10">
    <property type="entry name" value="Amidase signature (AS) domain"/>
    <property type="match status" value="1"/>
</dbReference>
<accession>A0ABZ2U720</accession>
<feature type="domain" description="Amidase" evidence="1">
    <location>
        <begin position="24"/>
        <end position="449"/>
    </location>
</feature>
<evidence type="ECO:0000259" key="1">
    <source>
        <dbReference type="Pfam" id="PF01425"/>
    </source>
</evidence>
<dbReference type="SUPFAM" id="SSF75304">
    <property type="entry name" value="Amidase signature (AS) enzymes"/>
    <property type="match status" value="1"/>
</dbReference>
<evidence type="ECO:0000313" key="3">
    <source>
        <dbReference type="Proteomes" id="UP001479933"/>
    </source>
</evidence>
<organism evidence="2 3">
    <name type="scientific">Gordonia hydrophobica</name>
    <dbReference type="NCBI Taxonomy" id="40516"/>
    <lineage>
        <taxon>Bacteria</taxon>
        <taxon>Bacillati</taxon>
        <taxon>Actinomycetota</taxon>
        <taxon>Actinomycetes</taxon>
        <taxon>Mycobacteriales</taxon>
        <taxon>Gordoniaceae</taxon>
        <taxon>Gordonia</taxon>
    </lineage>
</organism>
<dbReference type="InterPro" id="IPR023631">
    <property type="entry name" value="Amidase_dom"/>
</dbReference>
<proteinExistence type="predicted"/>
<protein>
    <submittedName>
        <fullName evidence="2">Amidase</fullName>
    </submittedName>
</protein>
<dbReference type="RefSeq" id="WP_066163462.1">
    <property type="nucleotide sequence ID" value="NZ_CP136137.1"/>
</dbReference>
<dbReference type="InterPro" id="IPR000120">
    <property type="entry name" value="Amidase"/>
</dbReference>